<sequence length="437" mass="47070">MKQKLHLAFAFAAFALLASCQKEDAPVPAPTVDAGEIAERVIVGETIEFKPITQINGDWSKLTYSWTVNGQAQTVTENKFSFTPEARGAYHIVFKADNQGKIDSAVYDFTVAGAYEDGFFLVNEGWFGHEAGSVTYYPFGADTVQTWVNKLANAGKELGTTTQYGHLHNGKMYLISKQGYQGASNLVVADEFSLKEMANIADLPSDGRAFAGVDASRGLMTANSGVYRFDLTTNTLGTTVAGVTGQTGDIFVNGNYIYLISSTQGLVILNAADYSIVKTIAGMTIGFVKSNDGKVWAAGGTKLLSINPTTLDTASVALPFTAFASWGAWQKGSITYSPDHNAIFIVKQRAWGSDGNEIFKYTVGGAAPATFVTYTGKMLYRAIGYSTHLKQLVATTITGFGQNAQYNDLLFVDPVTAATVKTVTYTGFYFPAMPLFH</sequence>
<keyword evidence="3" id="KW-1185">Reference proteome</keyword>
<accession>A0ABY6J1Y8</accession>
<dbReference type="Gene3D" id="2.130.10.10">
    <property type="entry name" value="YVTN repeat-like/Quinoprotein amine dehydrogenase"/>
    <property type="match status" value="1"/>
</dbReference>
<dbReference type="InterPro" id="IPR015943">
    <property type="entry name" value="WD40/YVTN_repeat-like_dom_sf"/>
</dbReference>
<evidence type="ECO:0000256" key="1">
    <source>
        <dbReference type="SAM" id="SignalP"/>
    </source>
</evidence>
<dbReference type="RefSeq" id="WP_264281685.1">
    <property type="nucleotide sequence ID" value="NZ_CP107006.1"/>
</dbReference>
<dbReference type="EMBL" id="CP107006">
    <property type="protein sequence ID" value="UYQ93645.1"/>
    <property type="molecule type" value="Genomic_DNA"/>
</dbReference>
<dbReference type="SUPFAM" id="SSF63825">
    <property type="entry name" value="YWTD domain"/>
    <property type="match status" value="1"/>
</dbReference>
<gene>
    <name evidence="2" type="ORF">MKQ68_00835</name>
</gene>
<feature type="signal peptide" evidence="1">
    <location>
        <begin position="1"/>
        <end position="24"/>
    </location>
</feature>
<dbReference type="Pfam" id="PF16819">
    <property type="entry name" value="DUF5074"/>
    <property type="match status" value="1"/>
</dbReference>
<dbReference type="InterPro" id="IPR031815">
    <property type="entry name" value="DUF5074"/>
</dbReference>
<protein>
    <submittedName>
        <fullName evidence="2">DUF5074 domain-containing protein</fullName>
    </submittedName>
</protein>
<dbReference type="Proteomes" id="UP001162741">
    <property type="component" value="Chromosome"/>
</dbReference>
<evidence type="ECO:0000313" key="2">
    <source>
        <dbReference type="EMBL" id="UYQ93645.1"/>
    </source>
</evidence>
<dbReference type="Gene3D" id="2.60.40.10">
    <property type="entry name" value="Immunoglobulins"/>
    <property type="match status" value="1"/>
</dbReference>
<organism evidence="2 3">
    <name type="scientific">Chitinophaga horti</name>
    <dbReference type="NCBI Taxonomy" id="2920382"/>
    <lineage>
        <taxon>Bacteria</taxon>
        <taxon>Pseudomonadati</taxon>
        <taxon>Bacteroidota</taxon>
        <taxon>Chitinophagia</taxon>
        <taxon>Chitinophagales</taxon>
        <taxon>Chitinophagaceae</taxon>
        <taxon>Chitinophaga</taxon>
    </lineage>
</organism>
<feature type="chain" id="PRO_5046565433" evidence="1">
    <location>
        <begin position="25"/>
        <end position="437"/>
    </location>
</feature>
<reference evidence="2" key="1">
    <citation type="submission" date="2022-10" db="EMBL/GenBank/DDBJ databases">
        <title>Chitinophaga sp. nov., isolated from soil.</title>
        <authorList>
            <person name="Jeon C.O."/>
        </authorList>
    </citation>
    <scope>NUCLEOTIDE SEQUENCE</scope>
    <source>
        <strain evidence="2">R8</strain>
    </source>
</reference>
<name>A0ABY6J1Y8_9BACT</name>
<proteinExistence type="predicted"/>
<dbReference type="PROSITE" id="PS51257">
    <property type="entry name" value="PROKAR_LIPOPROTEIN"/>
    <property type="match status" value="1"/>
</dbReference>
<keyword evidence="1" id="KW-0732">Signal</keyword>
<dbReference type="InterPro" id="IPR013783">
    <property type="entry name" value="Ig-like_fold"/>
</dbReference>
<evidence type="ECO:0000313" key="3">
    <source>
        <dbReference type="Proteomes" id="UP001162741"/>
    </source>
</evidence>